<comment type="catalytic activity">
    <reaction evidence="3 5">
        <text>L-methionyl-[protein] + [thioredoxin]-disulfide + H2O = L-methionyl-(S)-S-oxide-[protein] + [thioredoxin]-dithiol</text>
        <dbReference type="Rhea" id="RHEA:14217"/>
        <dbReference type="Rhea" id="RHEA-COMP:10698"/>
        <dbReference type="Rhea" id="RHEA-COMP:10700"/>
        <dbReference type="Rhea" id="RHEA-COMP:12313"/>
        <dbReference type="Rhea" id="RHEA-COMP:12315"/>
        <dbReference type="ChEBI" id="CHEBI:15377"/>
        <dbReference type="ChEBI" id="CHEBI:16044"/>
        <dbReference type="ChEBI" id="CHEBI:29950"/>
        <dbReference type="ChEBI" id="CHEBI:44120"/>
        <dbReference type="ChEBI" id="CHEBI:50058"/>
        <dbReference type="EC" id="1.8.4.11"/>
    </reaction>
</comment>
<keyword evidence="2 5" id="KW-0560">Oxidoreductase</keyword>
<evidence type="ECO:0000259" key="6">
    <source>
        <dbReference type="Pfam" id="PF01625"/>
    </source>
</evidence>
<organism evidence="7 8">
    <name type="scientific">Celerinatantimonas diazotrophica</name>
    <dbReference type="NCBI Taxonomy" id="412034"/>
    <lineage>
        <taxon>Bacteria</taxon>
        <taxon>Pseudomonadati</taxon>
        <taxon>Pseudomonadota</taxon>
        <taxon>Gammaproteobacteria</taxon>
        <taxon>Celerinatantimonadaceae</taxon>
        <taxon>Celerinatantimonas</taxon>
    </lineage>
</organism>
<dbReference type="InterPro" id="IPR050162">
    <property type="entry name" value="MsrA_MetSO_reductase"/>
</dbReference>
<dbReference type="GO" id="GO:0008113">
    <property type="term" value="F:peptide-methionine (S)-S-oxide reductase activity"/>
    <property type="evidence" value="ECO:0007669"/>
    <property type="project" value="UniProtKB-UniRule"/>
</dbReference>
<dbReference type="NCBIfam" id="NF004038">
    <property type="entry name" value="PRK05528.1"/>
    <property type="match status" value="1"/>
</dbReference>
<comment type="similarity">
    <text evidence="1 5">Belongs to the MsrA Met sulfoxide reductase family.</text>
</comment>
<dbReference type="Gene3D" id="3.30.1060.10">
    <property type="entry name" value="Peptide methionine sulphoxide reductase MsrA"/>
    <property type="match status" value="1"/>
</dbReference>
<gene>
    <name evidence="5" type="primary">msrA</name>
    <name evidence="7" type="ORF">EV690_2513</name>
</gene>
<name>A0A4R1JA30_9GAMM</name>
<dbReference type="GO" id="GO:0034599">
    <property type="term" value="P:cellular response to oxidative stress"/>
    <property type="evidence" value="ECO:0007669"/>
    <property type="project" value="TreeGrafter"/>
</dbReference>
<dbReference type="HAMAP" id="MF_01401">
    <property type="entry name" value="MsrA"/>
    <property type="match status" value="1"/>
</dbReference>
<feature type="domain" description="Peptide methionine sulphoxide reductase MsrA" evidence="6">
    <location>
        <begin position="3"/>
        <end position="147"/>
    </location>
</feature>
<dbReference type="GO" id="GO:0005737">
    <property type="term" value="C:cytoplasm"/>
    <property type="evidence" value="ECO:0007669"/>
    <property type="project" value="TreeGrafter"/>
</dbReference>
<evidence type="ECO:0000313" key="7">
    <source>
        <dbReference type="EMBL" id="TCK47486.1"/>
    </source>
</evidence>
<dbReference type="RefSeq" id="WP_131913299.1">
    <property type="nucleotide sequence ID" value="NZ_OU594967.1"/>
</dbReference>
<dbReference type="Proteomes" id="UP000295565">
    <property type="component" value="Unassembled WGS sequence"/>
</dbReference>
<proteinExistence type="inferred from homology"/>
<dbReference type="InterPro" id="IPR002569">
    <property type="entry name" value="Met_Sox_Rdtase_MsrA_dom"/>
</dbReference>
<comment type="catalytic activity">
    <reaction evidence="4 5">
        <text>[thioredoxin]-disulfide + L-methionine + H2O = L-methionine (S)-S-oxide + [thioredoxin]-dithiol</text>
        <dbReference type="Rhea" id="RHEA:19993"/>
        <dbReference type="Rhea" id="RHEA-COMP:10698"/>
        <dbReference type="Rhea" id="RHEA-COMP:10700"/>
        <dbReference type="ChEBI" id="CHEBI:15377"/>
        <dbReference type="ChEBI" id="CHEBI:29950"/>
        <dbReference type="ChEBI" id="CHEBI:50058"/>
        <dbReference type="ChEBI" id="CHEBI:57844"/>
        <dbReference type="ChEBI" id="CHEBI:58772"/>
        <dbReference type="EC" id="1.8.4.11"/>
    </reaction>
</comment>
<dbReference type="GO" id="GO:0033744">
    <property type="term" value="F:L-methionine:thioredoxin-disulfide S-oxidoreductase activity"/>
    <property type="evidence" value="ECO:0007669"/>
    <property type="project" value="RHEA"/>
</dbReference>
<evidence type="ECO:0000256" key="1">
    <source>
        <dbReference type="ARBA" id="ARBA00005591"/>
    </source>
</evidence>
<dbReference type="PANTHER" id="PTHR42799:SF2">
    <property type="entry name" value="MITOCHONDRIAL PEPTIDE METHIONINE SULFOXIDE REDUCTASE"/>
    <property type="match status" value="1"/>
</dbReference>
<dbReference type="SUPFAM" id="SSF55068">
    <property type="entry name" value="Peptide methionine sulfoxide reductase"/>
    <property type="match status" value="1"/>
</dbReference>
<sequence length="159" mass="18280">MQQIYIAGGCLWGVQEFIKYLPGVITTEAGRANGKYNQTTQGEYDGYAECVKTVFAPSILSVSKIMDYLFEIIDPYSVNKQGIDEGPKYRTGIYSHNPAHLVQAKQYINNRKDAAKITVEVLPLKNYVRSDDEHQDRLTHFPDDYCHIPFELLHKYRNQ</sequence>
<dbReference type="OrthoDB" id="4174719at2"/>
<dbReference type="InterPro" id="IPR036509">
    <property type="entry name" value="Met_Sox_Rdtase_MsrA_sf"/>
</dbReference>
<evidence type="ECO:0000256" key="3">
    <source>
        <dbReference type="ARBA" id="ARBA00047806"/>
    </source>
</evidence>
<comment type="function">
    <text evidence="5">Has an important function as a repair enzyme for proteins that have been inactivated by oxidation. Catalyzes the reversible oxidation-reduction of methionine sulfoxide in proteins to methionine.</text>
</comment>
<dbReference type="EC" id="1.8.4.11" evidence="5"/>
<evidence type="ECO:0000256" key="4">
    <source>
        <dbReference type="ARBA" id="ARBA00048782"/>
    </source>
</evidence>
<protein>
    <recommendedName>
        <fullName evidence="5">Peptide methionine sulfoxide reductase MsrA</fullName>
        <shortName evidence="5">Protein-methionine-S-oxide reductase</shortName>
        <ecNumber evidence="5">1.8.4.11</ecNumber>
    </recommendedName>
    <alternativeName>
        <fullName evidence="5">Peptide-methionine (S)-S-oxide reductase</fullName>
        <shortName evidence="5">Peptide Met(O) reductase</shortName>
    </alternativeName>
</protein>
<evidence type="ECO:0000313" key="8">
    <source>
        <dbReference type="Proteomes" id="UP000295565"/>
    </source>
</evidence>
<evidence type="ECO:0000256" key="5">
    <source>
        <dbReference type="HAMAP-Rule" id="MF_01401"/>
    </source>
</evidence>
<dbReference type="PANTHER" id="PTHR42799">
    <property type="entry name" value="MITOCHONDRIAL PEPTIDE METHIONINE SULFOXIDE REDUCTASE"/>
    <property type="match status" value="1"/>
</dbReference>
<keyword evidence="8" id="KW-1185">Reference proteome</keyword>
<dbReference type="Pfam" id="PF01625">
    <property type="entry name" value="PMSR"/>
    <property type="match status" value="1"/>
</dbReference>
<dbReference type="EMBL" id="SMGD01000014">
    <property type="protein sequence ID" value="TCK47486.1"/>
    <property type="molecule type" value="Genomic_DNA"/>
</dbReference>
<comment type="caution">
    <text evidence="7">The sequence shown here is derived from an EMBL/GenBank/DDBJ whole genome shotgun (WGS) entry which is preliminary data.</text>
</comment>
<dbReference type="AlphaFoldDB" id="A0A4R1JA30"/>
<reference evidence="7 8" key="1">
    <citation type="submission" date="2019-03" db="EMBL/GenBank/DDBJ databases">
        <title>Genomic Encyclopedia of Type Strains, Phase IV (KMG-IV): sequencing the most valuable type-strain genomes for metagenomic binning, comparative biology and taxonomic classification.</title>
        <authorList>
            <person name="Goeker M."/>
        </authorList>
    </citation>
    <scope>NUCLEOTIDE SEQUENCE [LARGE SCALE GENOMIC DNA]</scope>
    <source>
        <strain evidence="7 8">DSM 18577</strain>
    </source>
</reference>
<feature type="active site" evidence="5">
    <location>
        <position position="10"/>
    </location>
</feature>
<evidence type="ECO:0000256" key="2">
    <source>
        <dbReference type="ARBA" id="ARBA00023002"/>
    </source>
</evidence>
<accession>A0A4R1JA30</accession>